<keyword evidence="1" id="KW-0812">Transmembrane</keyword>
<comment type="caution">
    <text evidence="3">The sequence shown here is derived from an EMBL/GenBank/DDBJ whole genome shotgun (WGS) entry which is preliminary data.</text>
</comment>
<dbReference type="EMBL" id="BMZO01000012">
    <property type="protein sequence ID" value="GHC80506.1"/>
    <property type="molecule type" value="Genomic_DNA"/>
</dbReference>
<evidence type="ECO:0000256" key="1">
    <source>
        <dbReference type="SAM" id="Phobius"/>
    </source>
</evidence>
<feature type="transmembrane region" description="Helical" evidence="1">
    <location>
        <begin position="96"/>
        <end position="129"/>
    </location>
</feature>
<evidence type="ECO:0000313" key="3">
    <source>
        <dbReference type="EMBL" id="GHC80506.1"/>
    </source>
</evidence>
<feature type="transmembrane region" description="Helical" evidence="1">
    <location>
        <begin position="141"/>
        <end position="168"/>
    </location>
</feature>
<evidence type="ECO:0000313" key="4">
    <source>
        <dbReference type="Proteomes" id="UP000641137"/>
    </source>
</evidence>
<keyword evidence="4" id="KW-1185">Reference proteome</keyword>
<sequence length="169" mass="17808">MSEDRMIGAVLAVLGVAMAAYSMTIPAPFASSGDLGPAVLPQVLGGLLAVLGLILALRRPKAELLETAERDQGEQEEAPADDQIIRIAAPSRTRQILLGVSFVAFIALFERLGFTLSTVLFLIAAMMLLGPFSRIHLLRASLLSISVSLAVGYVLNGLLGLTIPGVWIG</sequence>
<feature type="transmembrane region" description="Helical" evidence="1">
    <location>
        <begin position="38"/>
        <end position="57"/>
    </location>
</feature>
<accession>A0A8J3DLI0</accession>
<gene>
    <name evidence="3" type="ORF">GCM10010136_33660</name>
</gene>
<keyword evidence="1" id="KW-0472">Membrane</keyword>
<dbReference type="Proteomes" id="UP000641137">
    <property type="component" value="Unassembled WGS sequence"/>
</dbReference>
<reference evidence="3" key="2">
    <citation type="submission" date="2020-09" db="EMBL/GenBank/DDBJ databases">
        <authorList>
            <person name="Sun Q."/>
            <person name="Kim S."/>
        </authorList>
    </citation>
    <scope>NUCLEOTIDE SEQUENCE</scope>
    <source>
        <strain evidence="3">KCTC 42097</strain>
    </source>
</reference>
<evidence type="ECO:0000259" key="2">
    <source>
        <dbReference type="Pfam" id="PF07331"/>
    </source>
</evidence>
<dbReference type="AlphaFoldDB" id="A0A8J3DLI0"/>
<name>A0A8J3DLI0_9HYPH</name>
<protein>
    <recommendedName>
        <fullName evidence="2">DUF1468 domain-containing protein</fullName>
    </recommendedName>
</protein>
<keyword evidence="1" id="KW-1133">Transmembrane helix</keyword>
<dbReference type="InterPro" id="IPR009936">
    <property type="entry name" value="DUF1468"/>
</dbReference>
<proteinExistence type="predicted"/>
<dbReference type="RefSeq" id="WP_189492889.1">
    <property type="nucleotide sequence ID" value="NZ_BMZO01000012.1"/>
</dbReference>
<reference evidence="3" key="1">
    <citation type="journal article" date="2014" name="Int. J. Syst. Evol. Microbiol.">
        <title>Complete genome sequence of Corynebacterium casei LMG S-19264T (=DSM 44701T), isolated from a smear-ripened cheese.</title>
        <authorList>
            <consortium name="US DOE Joint Genome Institute (JGI-PGF)"/>
            <person name="Walter F."/>
            <person name="Albersmeier A."/>
            <person name="Kalinowski J."/>
            <person name="Ruckert C."/>
        </authorList>
    </citation>
    <scope>NUCLEOTIDE SEQUENCE</scope>
    <source>
        <strain evidence="3">KCTC 42097</strain>
    </source>
</reference>
<feature type="domain" description="DUF1468" evidence="2">
    <location>
        <begin position="6"/>
        <end position="164"/>
    </location>
</feature>
<organism evidence="3 4">
    <name type="scientific">Limoniibacter endophyticus</name>
    <dbReference type="NCBI Taxonomy" id="1565040"/>
    <lineage>
        <taxon>Bacteria</taxon>
        <taxon>Pseudomonadati</taxon>
        <taxon>Pseudomonadota</taxon>
        <taxon>Alphaproteobacteria</taxon>
        <taxon>Hyphomicrobiales</taxon>
        <taxon>Bartonellaceae</taxon>
        <taxon>Limoniibacter</taxon>
    </lineage>
</organism>
<dbReference type="Pfam" id="PF07331">
    <property type="entry name" value="TctB"/>
    <property type="match status" value="1"/>
</dbReference>